<accession>A0A6J4V730</accession>
<reference evidence="3" key="1">
    <citation type="submission" date="2020-02" db="EMBL/GenBank/DDBJ databases">
        <authorList>
            <person name="Meier V. D."/>
        </authorList>
    </citation>
    <scope>NUCLEOTIDE SEQUENCE</scope>
    <source>
        <strain evidence="3">AVDCRST_MAG33</strain>
    </source>
</reference>
<dbReference type="InterPro" id="IPR008928">
    <property type="entry name" value="6-hairpin_glycosidase_sf"/>
</dbReference>
<dbReference type="InterPro" id="IPR032856">
    <property type="entry name" value="GDE_N_bis"/>
</dbReference>
<dbReference type="SUPFAM" id="SSF48208">
    <property type="entry name" value="Six-hairpin glycosidases"/>
    <property type="match status" value="1"/>
</dbReference>
<protein>
    <submittedName>
        <fullName evidence="3">Glycogen debranching enzyme (Alpha-1,6-glucosidase)</fullName>
    </submittedName>
</protein>
<name>A0A6J4V730_9BACT</name>
<evidence type="ECO:0000259" key="2">
    <source>
        <dbReference type="Pfam" id="PF22422"/>
    </source>
</evidence>
<dbReference type="Pfam" id="PF14742">
    <property type="entry name" value="GDE_N_bis"/>
    <property type="match status" value="1"/>
</dbReference>
<dbReference type="InterPro" id="IPR054491">
    <property type="entry name" value="MGH1-like_GH"/>
</dbReference>
<organism evidence="3">
    <name type="scientific">uncultured Thermomicrobiales bacterium</name>
    <dbReference type="NCBI Taxonomy" id="1645740"/>
    <lineage>
        <taxon>Bacteria</taxon>
        <taxon>Pseudomonadati</taxon>
        <taxon>Thermomicrobiota</taxon>
        <taxon>Thermomicrobia</taxon>
        <taxon>Thermomicrobiales</taxon>
        <taxon>environmental samples</taxon>
    </lineage>
</organism>
<dbReference type="Pfam" id="PF22422">
    <property type="entry name" value="MGH1-like_GH"/>
    <property type="match status" value="1"/>
</dbReference>
<gene>
    <name evidence="3" type="ORF">AVDCRST_MAG33-2553</name>
</gene>
<sequence>MLDNDIVLKADELYLAGAKDTDGSGERATGIYARDTRFVSVLDVSLNGQALKTLAIRTPDANRALFVATNDGFELDGQEVYGHSLGVQQELSLTDEVTLALTVRNHTGQSMAPEFGVTVGSDFRDLFAIRGFPQPEPGVYAPVAVSADRIELGYRPPGDVEVGISVTFSERPAAITEVNEETGDQNVDRARSSPVFGPSGRALPGVAARATFRPALEPHATWHLTVTIRLRTVGDRPLSAAARLPSHGHLQPGRIRTSDPALNAVLDRATADLAMLQTTFDEGSIIAAGIPWFVAPFGRDSLIAGFQTLPLSPWRTAGILRVLAAHQATSHDPWRDREPGKILHEVRYGEMARGGTIPHTPYYGTVDATPLFAWLVAETVAWTGDGALWRELEPHARAAVGWMREWGDLDGDGLIEHPTRQPDGVHITNQGWKDSWDSLHHADGSVPTGNIALVEVQGYAYAAYRRLADISRLHGDTAWADELDGYASQTRALVEDGFWVEEMGTYAQALDGDKRPVAVVSSNPGHLLLAGLPSPERAASMARVLSHPSMSSGWGLRTLATTAPTYNPMSYHNGSVWPHDNSLVVGGLASSGQHGIAVELFEALLAAALTDPTRRLPELFCGFPRLGIAESAPVPYPVSCIPQAWAAGAIPFMLTSLLGLAITDDGAEITVAPNLPESIDWVEVTGLRAGNADATVRVRRDGDGYAVEGTGAIGVALAGD</sequence>
<evidence type="ECO:0000313" key="3">
    <source>
        <dbReference type="EMBL" id="CAA9571142.1"/>
    </source>
</evidence>
<dbReference type="InterPro" id="IPR012341">
    <property type="entry name" value="6hp_glycosidase-like_sf"/>
</dbReference>
<feature type="domain" description="Mannosylglycerate hydrolase MGH1-like glycoside hydrolase" evidence="2">
    <location>
        <begin position="362"/>
        <end position="608"/>
    </location>
</feature>
<dbReference type="GO" id="GO:0005975">
    <property type="term" value="P:carbohydrate metabolic process"/>
    <property type="evidence" value="ECO:0007669"/>
    <property type="project" value="InterPro"/>
</dbReference>
<dbReference type="EMBL" id="CADCWK010000295">
    <property type="protein sequence ID" value="CAA9571142.1"/>
    <property type="molecule type" value="Genomic_DNA"/>
</dbReference>
<dbReference type="Gene3D" id="1.50.10.10">
    <property type="match status" value="1"/>
</dbReference>
<dbReference type="AlphaFoldDB" id="A0A6J4V730"/>
<proteinExistence type="predicted"/>
<feature type="domain" description="Putative glycogen debranching enzyme N-terminal" evidence="1">
    <location>
        <begin position="9"/>
        <end position="226"/>
    </location>
</feature>
<evidence type="ECO:0000259" key="1">
    <source>
        <dbReference type="Pfam" id="PF14742"/>
    </source>
</evidence>